<reference evidence="2" key="1">
    <citation type="submission" date="2018-06" db="EMBL/GenBank/DDBJ databases">
        <authorList>
            <person name="Zhirakovskaya E."/>
        </authorList>
    </citation>
    <scope>NUCLEOTIDE SEQUENCE</scope>
</reference>
<proteinExistence type="predicted"/>
<accession>A0A3B0RG91</accession>
<evidence type="ECO:0000313" key="2">
    <source>
        <dbReference type="EMBL" id="VAV91039.1"/>
    </source>
</evidence>
<name>A0A3B0RG91_9ZZZZ</name>
<sequence>MIRKFVGTLAFGLSVAMLSNAAQAQTYKINVAGWKGGSYNSKSTGRFSHCVVSAKYKRGDRLLLSINNKYIFSLGIADNRWKLRKGSTYPITLRVDKRQRFKRRAVAVSSKQLVIRINDRATFFRMIKSGRTLWVNANGLDRGYSLRGTRKALDATLRCVKSKLRTASNEGYDQPRPVDEPRESNPFATGETTTRPQKFAGLPPKQKPRQKRRAPNGVSDQKALIFTINLLSEAGISGYKLLENNPFKGAGYQVAWRYSEGRRGALATFGKRKADFVDTQTSKLLGSDAKACKGKFASGFRKSDSSSDWSGRRLFTVCSNSTDGNDFAINYSIGLQPSGIATIVATHVNATGLESTESDDSEQIDQAIYQSSVFRDIGK</sequence>
<dbReference type="AlphaFoldDB" id="A0A3B0RG91"/>
<organism evidence="2">
    <name type="scientific">hydrothermal vent metagenome</name>
    <dbReference type="NCBI Taxonomy" id="652676"/>
    <lineage>
        <taxon>unclassified sequences</taxon>
        <taxon>metagenomes</taxon>
        <taxon>ecological metagenomes</taxon>
    </lineage>
</organism>
<feature type="compositionally biased region" description="Polar residues" evidence="1">
    <location>
        <begin position="186"/>
        <end position="196"/>
    </location>
</feature>
<feature type="region of interest" description="Disordered" evidence="1">
    <location>
        <begin position="168"/>
        <end position="218"/>
    </location>
</feature>
<gene>
    <name evidence="2" type="ORF">MNBD_ALPHA08-1929</name>
</gene>
<evidence type="ECO:0000256" key="1">
    <source>
        <dbReference type="SAM" id="MobiDB-lite"/>
    </source>
</evidence>
<protein>
    <submittedName>
        <fullName evidence="2">Uncharacterized protein</fullName>
    </submittedName>
</protein>
<dbReference type="EMBL" id="UOEC01000086">
    <property type="protein sequence ID" value="VAV91039.1"/>
    <property type="molecule type" value="Genomic_DNA"/>
</dbReference>